<gene>
    <name evidence="3" type="primary">LOC100839050</name>
    <name evidence="2" type="ORF">BRADI_5g10590v3</name>
</gene>
<keyword evidence="4" id="KW-1185">Reference proteome</keyword>
<proteinExistence type="predicted"/>
<organism evidence="3">
    <name type="scientific">Brachypodium distachyon</name>
    <name type="common">Purple false brome</name>
    <name type="synonym">Trachynia distachya</name>
    <dbReference type="NCBI Taxonomy" id="15368"/>
    <lineage>
        <taxon>Eukaryota</taxon>
        <taxon>Viridiplantae</taxon>
        <taxon>Streptophyta</taxon>
        <taxon>Embryophyta</taxon>
        <taxon>Tracheophyta</taxon>
        <taxon>Spermatophyta</taxon>
        <taxon>Magnoliopsida</taxon>
        <taxon>Liliopsida</taxon>
        <taxon>Poales</taxon>
        <taxon>Poaceae</taxon>
        <taxon>BOP clade</taxon>
        <taxon>Pooideae</taxon>
        <taxon>Stipodae</taxon>
        <taxon>Brachypodieae</taxon>
        <taxon>Brachypodium</taxon>
    </lineage>
</organism>
<dbReference type="OrthoDB" id="1917400at2759"/>
<dbReference type="PANTHER" id="PTHR34666:SF3">
    <property type="entry name" value="OS04G0436000 PROTEIN"/>
    <property type="match status" value="1"/>
</dbReference>
<reference evidence="2 3" key="1">
    <citation type="journal article" date="2010" name="Nature">
        <title>Genome sequencing and analysis of the model grass Brachypodium distachyon.</title>
        <authorList>
            <consortium name="International Brachypodium Initiative"/>
        </authorList>
    </citation>
    <scope>NUCLEOTIDE SEQUENCE [LARGE SCALE GENOMIC DNA]</scope>
    <source>
        <strain evidence="2 3">Bd21</strain>
    </source>
</reference>
<dbReference type="OMA" id="ASPLWFP"/>
<dbReference type="GeneID" id="100839050"/>
<name>I1IXX4_BRADI</name>
<protein>
    <submittedName>
        <fullName evidence="2 3">Uncharacterized protein</fullName>
    </submittedName>
</protein>
<feature type="compositionally biased region" description="Acidic residues" evidence="1">
    <location>
        <begin position="66"/>
        <end position="85"/>
    </location>
</feature>
<dbReference type="PANTHER" id="PTHR34666">
    <property type="entry name" value="EXPRESSED PROTEIN"/>
    <property type="match status" value="1"/>
</dbReference>
<evidence type="ECO:0000313" key="2">
    <source>
        <dbReference type="EMBL" id="KQJ82709.1"/>
    </source>
</evidence>
<dbReference type="eggNOG" id="ENOG502S5RY">
    <property type="taxonomic scope" value="Eukaryota"/>
</dbReference>
<sequence>MDDFTFPATAAPAESSSSPADTLCLHHHRHHSLLPFPHFANSPLWFPVDAAVAVAPPPLMTSRTEDDMEEEEEQEPAWADAEEGEGERGAGGEDLDDIKRGFVRGGVEGDQEKMDMLWENFNEELEALRRCSKQKAAACEVESDTESEERGRGCAPMPMLQASSRAGGTGQYYRRASSWVLLMRIFRRLFVVEKTFSSSASARHRQPNAAGR</sequence>
<dbReference type="Gramene" id="KQJ82709">
    <property type="protein sequence ID" value="KQJ82709"/>
    <property type="gene ID" value="BRADI_5g10590v3"/>
</dbReference>
<feature type="region of interest" description="Disordered" evidence="1">
    <location>
        <begin position="1"/>
        <end position="20"/>
    </location>
</feature>
<evidence type="ECO:0000256" key="1">
    <source>
        <dbReference type="SAM" id="MobiDB-lite"/>
    </source>
</evidence>
<dbReference type="AlphaFoldDB" id="I1IXX4"/>
<evidence type="ECO:0000313" key="4">
    <source>
        <dbReference type="Proteomes" id="UP000008810"/>
    </source>
</evidence>
<reference evidence="2" key="2">
    <citation type="submission" date="2017-06" db="EMBL/GenBank/DDBJ databases">
        <title>WGS assembly of Brachypodium distachyon.</title>
        <authorList>
            <consortium name="The International Brachypodium Initiative"/>
            <person name="Lucas S."/>
            <person name="Harmon-Smith M."/>
            <person name="Lail K."/>
            <person name="Tice H."/>
            <person name="Grimwood J."/>
            <person name="Bruce D."/>
            <person name="Barry K."/>
            <person name="Shu S."/>
            <person name="Lindquist E."/>
            <person name="Wang M."/>
            <person name="Pitluck S."/>
            <person name="Vogel J.P."/>
            <person name="Garvin D.F."/>
            <person name="Mockler T.C."/>
            <person name="Schmutz J."/>
            <person name="Rokhsar D."/>
            <person name="Bevan M.W."/>
        </authorList>
    </citation>
    <scope>NUCLEOTIDE SEQUENCE</scope>
    <source>
        <strain evidence="2">Bd21</strain>
    </source>
</reference>
<dbReference type="HOGENOM" id="CLU_116042_0_0_1"/>
<dbReference type="RefSeq" id="XP_003579789.1">
    <property type="nucleotide sequence ID" value="XM_003579741.4"/>
</dbReference>
<dbReference type="EnsemblPlants" id="KQJ82709">
    <property type="protein sequence ID" value="KQJ82709"/>
    <property type="gene ID" value="BRADI_5g10590v3"/>
</dbReference>
<feature type="region of interest" description="Disordered" evidence="1">
    <location>
        <begin position="60"/>
        <end position="100"/>
    </location>
</feature>
<dbReference type="KEGG" id="bdi:100839050"/>
<accession>I1IXX4</accession>
<dbReference type="FunCoup" id="I1IXX4">
    <property type="interactions" value="252"/>
</dbReference>
<evidence type="ECO:0000313" key="3">
    <source>
        <dbReference type="EnsemblPlants" id="KQJ82709"/>
    </source>
</evidence>
<dbReference type="EMBL" id="CM000884">
    <property type="protein sequence ID" value="KQJ82709.1"/>
    <property type="molecule type" value="Genomic_DNA"/>
</dbReference>
<reference evidence="3" key="3">
    <citation type="submission" date="2018-08" db="UniProtKB">
        <authorList>
            <consortium name="EnsemblPlants"/>
        </authorList>
    </citation>
    <scope>IDENTIFICATION</scope>
    <source>
        <strain evidence="3">cv. Bd21</strain>
    </source>
</reference>
<dbReference type="Proteomes" id="UP000008810">
    <property type="component" value="Chromosome 5"/>
</dbReference>
<feature type="region of interest" description="Disordered" evidence="1">
    <location>
        <begin position="142"/>
        <end position="165"/>
    </location>
</feature>